<dbReference type="Proteomes" id="UP001651158">
    <property type="component" value="Unassembled WGS sequence"/>
</dbReference>
<proteinExistence type="predicted"/>
<evidence type="ECO:0000256" key="1">
    <source>
        <dbReference type="SAM" id="MobiDB-lite"/>
    </source>
</evidence>
<reference evidence="2 4" key="1">
    <citation type="journal article" date="2022" name="Front. Cell. Infect. Microbiol.">
        <title>The Genomes of Two Strains of Taenia crassiceps the Animal Model for the Study of Human Cysticercosis.</title>
        <authorList>
            <person name="Bobes R.J."/>
            <person name="Estrada K."/>
            <person name="Rios-Valencia D.G."/>
            <person name="Calderon-Gallegos A."/>
            <person name="de la Torre P."/>
            <person name="Carrero J.C."/>
            <person name="Sanchez-Flores A."/>
            <person name="Laclette J.P."/>
        </authorList>
    </citation>
    <scope>NUCLEOTIDE SEQUENCE [LARGE SCALE GENOMIC DNA]</scope>
    <source>
        <strain evidence="2">WFUcys</strain>
    </source>
</reference>
<evidence type="ECO:0000313" key="3">
    <source>
        <dbReference type="EMBL" id="KAL5107176.1"/>
    </source>
</evidence>
<reference evidence="2" key="2">
    <citation type="submission" date="2024-12" db="EMBL/GenBank/DDBJ databases">
        <authorList>
            <person name="Estrada K."/>
            <person name="Bobes R.J."/>
            <person name="Sanchez-Flores A."/>
            <person name="Laclette J.P."/>
        </authorList>
    </citation>
    <scope>NUCLEOTIDE SEQUENCE</scope>
    <source>
        <strain evidence="2">WFUcys</strain>
        <tissue evidence="2">Peritoneal cavity of infected mice</tissue>
    </source>
</reference>
<sequence length="114" mass="11991">MRGVRESIVPLYRFGCLASLSTLPLMADFSSPISSPSDHRAIPRASSSGEMKAGLAGSSALADVRHANRCAEETHRLTVARIAFISTGSPDDVASLDRLIAPVLTPCIALTNTP</sequence>
<dbReference type="EMBL" id="JAKROA010000005">
    <property type="protein sequence ID" value="KAL5107062.1"/>
    <property type="molecule type" value="Genomic_DNA"/>
</dbReference>
<name>A0ABR4QBX2_9CEST</name>
<evidence type="ECO:0000313" key="4">
    <source>
        <dbReference type="Proteomes" id="UP001651158"/>
    </source>
</evidence>
<comment type="caution">
    <text evidence="2">The sequence shown here is derived from an EMBL/GenBank/DDBJ whole genome shotgun (WGS) entry which is preliminary data.</text>
</comment>
<feature type="region of interest" description="Disordered" evidence="1">
    <location>
        <begin position="32"/>
        <end position="53"/>
    </location>
</feature>
<dbReference type="EMBL" id="JAKROA010000005">
    <property type="protein sequence ID" value="KAL5107176.1"/>
    <property type="molecule type" value="Genomic_DNA"/>
</dbReference>
<gene>
    <name evidence="2" type="ORF">TcWFU_008393</name>
    <name evidence="3" type="ORF">TcWFU_010198</name>
</gene>
<evidence type="ECO:0000313" key="2">
    <source>
        <dbReference type="EMBL" id="KAL5107062.1"/>
    </source>
</evidence>
<organism evidence="2 4">
    <name type="scientific">Taenia crassiceps</name>
    <dbReference type="NCBI Taxonomy" id="6207"/>
    <lineage>
        <taxon>Eukaryota</taxon>
        <taxon>Metazoa</taxon>
        <taxon>Spiralia</taxon>
        <taxon>Lophotrochozoa</taxon>
        <taxon>Platyhelminthes</taxon>
        <taxon>Cestoda</taxon>
        <taxon>Eucestoda</taxon>
        <taxon>Cyclophyllidea</taxon>
        <taxon>Taeniidae</taxon>
        <taxon>Taenia</taxon>
    </lineage>
</organism>
<accession>A0ABR4QBX2</accession>
<protein>
    <recommendedName>
        <fullName evidence="5">Secreted protein</fullName>
    </recommendedName>
</protein>
<keyword evidence="4" id="KW-1185">Reference proteome</keyword>
<evidence type="ECO:0008006" key="5">
    <source>
        <dbReference type="Google" id="ProtNLM"/>
    </source>
</evidence>